<dbReference type="SUPFAM" id="SSF88713">
    <property type="entry name" value="Glycoside hydrolase/deacetylase"/>
    <property type="match status" value="1"/>
</dbReference>
<dbReference type="GO" id="GO:0005975">
    <property type="term" value="P:carbohydrate metabolic process"/>
    <property type="evidence" value="ECO:0007669"/>
    <property type="project" value="InterPro"/>
</dbReference>
<dbReference type="GO" id="GO:0016810">
    <property type="term" value="F:hydrolase activity, acting on carbon-nitrogen (but not peptide) bonds"/>
    <property type="evidence" value="ECO:0007669"/>
    <property type="project" value="InterPro"/>
</dbReference>
<dbReference type="InterPro" id="IPR050248">
    <property type="entry name" value="Polysacc_deacetylase_ArnD"/>
</dbReference>
<dbReference type="EMBL" id="WKKF01000001">
    <property type="protein sequence ID" value="MRX53717.1"/>
    <property type="molecule type" value="Genomic_DNA"/>
</dbReference>
<dbReference type="Pfam" id="PF01522">
    <property type="entry name" value="Polysacc_deac_1"/>
    <property type="match status" value="1"/>
</dbReference>
<dbReference type="GO" id="GO:0016020">
    <property type="term" value="C:membrane"/>
    <property type="evidence" value="ECO:0007669"/>
    <property type="project" value="TreeGrafter"/>
</dbReference>
<dbReference type="InterPro" id="IPR011330">
    <property type="entry name" value="Glyco_hydro/deAcase_b/a-brl"/>
</dbReference>
<gene>
    <name evidence="2" type="ORF">GJU41_07005</name>
</gene>
<dbReference type="AlphaFoldDB" id="A0A6I2M8H5"/>
<dbReference type="CDD" id="cd10950">
    <property type="entry name" value="CE4_BsYlxY_like"/>
    <property type="match status" value="1"/>
</dbReference>
<keyword evidence="3" id="KW-1185">Reference proteome</keyword>
<dbReference type="PROSITE" id="PS51677">
    <property type="entry name" value="NODB"/>
    <property type="match status" value="1"/>
</dbReference>
<dbReference type="PANTHER" id="PTHR10587">
    <property type="entry name" value="GLYCOSYL TRANSFERASE-RELATED"/>
    <property type="match status" value="1"/>
</dbReference>
<comment type="caution">
    <text evidence="2">The sequence shown here is derived from an EMBL/GenBank/DDBJ whole genome shotgun (WGS) entry which is preliminary data.</text>
</comment>
<organism evidence="2 3">
    <name type="scientific">Metabacillus idriensis</name>
    <dbReference type="NCBI Taxonomy" id="324768"/>
    <lineage>
        <taxon>Bacteria</taxon>
        <taxon>Bacillati</taxon>
        <taxon>Bacillota</taxon>
        <taxon>Bacilli</taxon>
        <taxon>Bacillales</taxon>
        <taxon>Bacillaceae</taxon>
        <taxon>Metabacillus</taxon>
    </lineage>
</organism>
<dbReference type="InterPro" id="IPR002509">
    <property type="entry name" value="NODB_dom"/>
</dbReference>
<dbReference type="RefSeq" id="WP_070877295.1">
    <property type="nucleotide sequence ID" value="NZ_CAJGAA010000001.1"/>
</dbReference>
<protein>
    <submittedName>
        <fullName evidence="2">Polysaccharide deacetylase family protein</fullName>
    </submittedName>
</protein>
<accession>A0A6I2M8H5</accession>
<evidence type="ECO:0000313" key="2">
    <source>
        <dbReference type="EMBL" id="MRX53717.1"/>
    </source>
</evidence>
<sequence>MKRFHLLSIALIIIVTGAVIQNPYTSAYVSTMKVEDVSAVKQPDELYQAIAAKAKDYEKPAQDAQIHTVWKATPGYNGISVDIDESYKKMKKKGKFDEKQLVFRQVKPKVHLGDLPPAPIYRGHPDKSMVSFLINVAWGNEYLPGMLEVLDKHGVKATFFLEGRWAKENPGLVKKIKEAGHEIGNHSYSHPDMARITTDQIRKQIGSTNEVIKEITGAAPVWFAPPSGSFRQDVITAADEFKMETVLWSVDTIDWQKPEPSVLVERVLKKVHNGAMILMHPTDSTSRSLETLIQSIKQKGYSFGSVSMLMDEERLPASK</sequence>
<name>A0A6I2M8H5_9BACI</name>
<evidence type="ECO:0000259" key="1">
    <source>
        <dbReference type="PROSITE" id="PS51677"/>
    </source>
</evidence>
<dbReference type="Proteomes" id="UP000441585">
    <property type="component" value="Unassembled WGS sequence"/>
</dbReference>
<proteinExistence type="predicted"/>
<dbReference type="InterPro" id="IPR014228">
    <property type="entry name" value="Spore_polysacc_deacetyl_YlxY"/>
</dbReference>
<reference evidence="2 3" key="1">
    <citation type="submission" date="2019-11" db="EMBL/GenBank/DDBJ databases">
        <title>Bacillus idriensis genome.</title>
        <authorList>
            <person name="Konopka E.N."/>
            <person name="Newman J.D."/>
        </authorList>
    </citation>
    <scope>NUCLEOTIDE SEQUENCE [LARGE SCALE GENOMIC DNA]</scope>
    <source>
        <strain evidence="2 3">DSM 19097</strain>
    </source>
</reference>
<dbReference type="Gene3D" id="3.20.20.370">
    <property type="entry name" value="Glycoside hydrolase/deacetylase"/>
    <property type="match status" value="1"/>
</dbReference>
<dbReference type="PANTHER" id="PTHR10587:SF80">
    <property type="entry name" value="CHITOOLIGOSACCHARIDE DEACETYLASE"/>
    <property type="match status" value="1"/>
</dbReference>
<dbReference type="NCBIfam" id="TIGR02873">
    <property type="entry name" value="spore_ylxY"/>
    <property type="match status" value="1"/>
</dbReference>
<evidence type="ECO:0000313" key="3">
    <source>
        <dbReference type="Proteomes" id="UP000441585"/>
    </source>
</evidence>
<feature type="domain" description="NodB homology" evidence="1">
    <location>
        <begin position="128"/>
        <end position="304"/>
    </location>
</feature>